<evidence type="ECO:0000313" key="2">
    <source>
        <dbReference type="EMBL" id="CAL6029687.1"/>
    </source>
</evidence>
<reference evidence="2 3" key="2">
    <citation type="submission" date="2024-07" db="EMBL/GenBank/DDBJ databases">
        <authorList>
            <person name="Akdeniz Z."/>
        </authorList>
    </citation>
    <scope>NUCLEOTIDE SEQUENCE [LARGE SCALE GENOMIC DNA]</scope>
</reference>
<proteinExistence type="predicted"/>
<evidence type="ECO:0000313" key="3">
    <source>
        <dbReference type="Proteomes" id="UP001642409"/>
    </source>
</evidence>
<keyword evidence="3" id="KW-1185">Reference proteome</keyword>
<comment type="caution">
    <text evidence="1">The sequence shown here is derived from an EMBL/GenBank/DDBJ whole genome shotgun (WGS) entry which is preliminary data.</text>
</comment>
<sequence>MLNSALHLILQYEQTKIPTFEVAQAYYNVGKIDESELIILELQNNNITGKALKKLHEKIKIQQLQISEGVYDFKSMHEEAQSSFFVKCSNYTNPNIEVRQIDQFRCGYFAKQQIEIGTILITEKAFLVGEDDDADYQLQIKKKLKDKQVEQHFQERNMLNLMKKY</sequence>
<dbReference type="EMBL" id="CATOUU010000994">
    <property type="protein sequence ID" value="CAI9965786.1"/>
    <property type="molecule type" value="Genomic_DNA"/>
</dbReference>
<evidence type="ECO:0000313" key="1">
    <source>
        <dbReference type="EMBL" id="CAI9965786.1"/>
    </source>
</evidence>
<reference evidence="1" key="1">
    <citation type="submission" date="2023-06" db="EMBL/GenBank/DDBJ databases">
        <authorList>
            <person name="Kurt Z."/>
        </authorList>
    </citation>
    <scope>NUCLEOTIDE SEQUENCE</scope>
</reference>
<dbReference type="Proteomes" id="UP001642409">
    <property type="component" value="Unassembled WGS sequence"/>
</dbReference>
<organism evidence="1">
    <name type="scientific">Hexamita inflata</name>
    <dbReference type="NCBI Taxonomy" id="28002"/>
    <lineage>
        <taxon>Eukaryota</taxon>
        <taxon>Metamonada</taxon>
        <taxon>Diplomonadida</taxon>
        <taxon>Hexamitidae</taxon>
        <taxon>Hexamitinae</taxon>
        <taxon>Hexamita</taxon>
    </lineage>
</organism>
<dbReference type="AlphaFoldDB" id="A0AA86UV30"/>
<gene>
    <name evidence="2" type="ORF">HINF_LOCUS32564</name>
    <name evidence="1" type="ORF">HINF_LOCUS53431</name>
</gene>
<protein>
    <submittedName>
        <fullName evidence="2">Hypothetical_protein</fullName>
    </submittedName>
</protein>
<accession>A0AA86UV30</accession>
<dbReference type="EMBL" id="CAXDID020000111">
    <property type="protein sequence ID" value="CAL6029687.1"/>
    <property type="molecule type" value="Genomic_DNA"/>
</dbReference>
<name>A0AA86UV30_9EUKA</name>